<dbReference type="AlphaFoldDB" id="A0A9N9A5V4"/>
<comment type="caution">
    <text evidence="1">The sequence shown here is derived from an EMBL/GenBank/DDBJ whole genome shotgun (WGS) entry which is preliminary data.</text>
</comment>
<proteinExistence type="predicted"/>
<keyword evidence="2" id="KW-1185">Reference proteome</keyword>
<gene>
    <name evidence="1" type="ORF">AMORRO_LOCUS4089</name>
</gene>
<evidence type="ECO:0000313" key="2">
    <source>
        <dbReference type="Proteomes" id="UP000789342"/>
    </source>
</evidence>
<accession>A0A9N9A5V4</accession>
<protein>
    <submittedName>
        <fullName evidence="1">3637_t:CDS:1</fullName>
    </submittedName>
</protein>
<sequence>MPGILMRKKSRNPVIPKEDNVLGKLMDLLPLSKVRNRADLSDQKYHLQQDQKVECV</sequence>
<evidence type="ECO:0000313" key="1">
    <source>
        <dbReference type="EMBL" id="CAG8518670.1"/>
    </source>
</evidence>
<organism evidence="1 2">
    <name type="scientific">Acaulospora morrowiae</name>
    <dbReference type="NCBI Taxonomy" id="94023"/>
    <lineage>
        <taxon>Eukaryota</taxon>
        <taxon>Fungi</taxon>
        <taxon>Fungi incertae sedis</taxon>
        <taxon>Mucoromycota</taxon>
        <taxon>Glomeromycotina</taxon>
        <taxon>Glomeromycetes</taxon>
        <taxon>Diversisporales</taxon>
        <taxon>Acaulosporaceae</taxon>
        <taxon>Acaulospora</taxon>
    </lineage>
</organism>
<reference evidence="1" key="1">
    <citation type="submission" date="2021-06" db="EMBL/GenBank/DDBJ databases">
        <authorList>
            <person name="Kallberg Y."/>
            <person name="Tangrot J."/>
            <person name="Rosling A."/>
        </authorList>
    </citation>
    <scope>NUCLEOTIDE SEQUENCE</scope>
    <source>
        <strain evidence="1">CL551</strain>
    </source>
</reference>
<name>A0A9N9A5V4_9GLOM</name>
<dbReference type="Proteomes" id="UP000789342">
    <property type="component" value="Unassembled WGS sequence"/>
</dbReference>
<dbReference type="EMBL" id="CAJVPV010002134">
    <property type="protein sequence ID" value="CAG8518670.1"/>
    <property type="molecule type" value="Genomic_DNA"/>
</dbReference>